<organism evidence="1 2">
    <name type="scientific">Methanothermobacter thermautotrophicus (strain ATCC 29096 / DSM 1053 / JCM 10044 / NBRC 100330 / Delta H)</name>
    <name type="common">Methanobacterium thermoautotrophicum</name>
    <dbReference type="NCBI Taxonomy" id="187420"/>
    <lineage>
        <taxon>Archaea</taxon>
        <taxon>Methanobacteriati</taxon>
        <taxon>Methanobacteriota</taxon>
        <taxon>Methanomada group</taxon>
        <taxon>Methanobacteria</taxon>
        <taxon>Methanobacteriales</taxon>
        <taxon>Methanobacteriaceae</taxon>
        <taxon>Methanothermobacter</taxon>
    </lineage>
</organism>
<sequence length="124" mass="14405">MLYKPIATDMIMKITEDDVIESLELFTRVPSFILRRWARGRTNLASRFRSQIIEGYSQLSESDRERVRAVLQMDVSDIQNILEAAHLKTGKRQLGILADPSSRNFIEINLGEIRNILSQEFHRD</sequence>
<dbReference type="Proteomes" id="UP000005223">
    <property type="component" value="Chromosome"/>
</dbReference>
<dbReference type="HOGENOM" id="CLU_170805_0_0_2"/>
<evidence type="ECO:0000313" key="2">
    <source>
        <dbReference type="Proteomes" id="UP000005223"/>
    </source>
</evidence>
<gene>
    <name evidence="1" type="ordered locus">MTH_1788</name>
</gene>
<protein>
    <submittedName>
        <fullName evidence="1">Uncharacterized protein</fullName>
    </submittedName>
</protein>
<name>O27816_METTH</name>
<dbReference type="PIR" id="G69105">
    <property type="entry name" value="G69105"/>
</dbReference>
<dbReference type="InParanoid" id="O27816"/>
<dbReference type="AlphaFoldDB" id="O27816"/>
<dbReference type="EMBL" id="AE000666">
    <property type="protein sequence ID" value="AAB86254.1"/>
    <property type="molecule type" value="Genomic_DNA"/>
</dbReference>
<dbReference type="EnsemblBacteria" id="AAB86254">
    <property type="protein sequence ID" value="AAB86254"/>
    <property type="gene ID" value="MTH_1788"/>
</dbReference>
<dbReference type="PaxDb" id="187420-MTH_1788"/>
<accession>O27816</accession>
<reference evidence="1 2" key="1">
    <citation type="journal article" date="1997" name="J. Bacteriol.">
        <title>Complete genome sequence of Methanobacterium thermoautotrophicum deltaH: functional analysis and comparative genomics.</title>
        <authorList>
            <person name="Smith D.R."/>
            <person name="Doucette-Stamm L.A."/>
            <person name="Deloughery C."/>
            <person name="Lee H.-M."/>
            <person name="Dubois J."/>
            <person name="Aldredge T."/>
            <person name="Bashirzadeh R."/>
            <person name="Blakely D."/>
            <person name="Cook R."/>
            <person name="Gilbert K."/>
            <person name="Harrison D."/>
            <person name="Hoang L."/>
            <person name="Keagle P."/>
            <person name="Lumm W."/>
            <person name="Pothier B."/>
            <person name="Qiu D."/>
            <person name="Spadafora R."/>
            <person name="Vicare R."/>
            <person name="Wang Y."/>
            <person name="Wierzbowski J."/>
            <person name="Gibson R."/>
            <person name="Jiwani N."/>
            <person name="Caruso A."/>
            <person name="Bush D."/>
            <person name="Safer H."/>
            <person name="Patwell D."/>
            <person name="Prabhakar S."/>
            <person name="McDougall S."/>
            <person name="Shimer G."/>
            <person name="Goyal A."/>
            <person name="Pietrovski S."/>
            <person name="Church G.M."/>
            <person name="Daniels C.J."/>
            <person name="Mao J.-i."/>
            <person name="Rice P."/>
            <person name="Nolling J."/>
            <person name="Reeve J.N."/>
        </authorList>
    </citation>
    <scope>NUCLEOTIDE SEQUENCE [LARGE SCALE GENOMIC DNA]</scope>
    <source>
        <strain evidence="2">ATCC 29096 / DSM 1053 / JCM 10044 / NBRC 100330 / Delta H</strain>
    </source>
</reference>
<proteinExistence type="predicted"/>
<keyword evidence="2" id="KW-1185">Reference proteome</keyword>
<evidence type="ECO:0000313" key="1">
    <source>
        <dbReference type="EMBL" id="AAB86254.1"/>
    </source>
</evidence>
<dbReference type="KEGG" id="mth:MTH_1788"/>
<dbReference type="STRING" id="187420.MTH_1788"/>